<evidence type="ECO:0000313" key="2">
    <source>
        <dbReference type="Ensembl" id="ENSPREP00000013110.1"/>
    </source>
</evidence>
<reference evidence="2" key="2">
    <citation type="submission" date="2025-08" db="UniProtKB">
        <authorList>
            <consortium name="Ensembl"/>
        </authorList>
    </citation>
    <scope>IDENTIFICATION</scope>
    <source>
        <strain evidence="2">Guanapo</strain>
    </source>
</reference>
<dbReference type="SUPFAM" id="SSF47162">
    <property type="entry name" value="Apolipoprotein"/>
    <property type="match status" value="1"/>
</dbReference>
<organism evidence="2 3">
    <name type="scientific">Poecilia reticulata</name>
    <name type="common">Guppy</name>
    <name type="synonym">Acanthophacelus reticulatus</name>
    <dbReference type="NCBI Taxonomy" id="8081"/>
    <lineage>
        <taxon>Eukaryota</taxon>
        <taxon>Metazoa</taxon>
        <taxon>Chordata</taxon>
        <taxon>Craniata</taxon>
        <taxon>Vertebrata</taxon>
        <taxon>Euteleostomi</taxon>
        <taxon>Actinopterygii</taxon>
        <taxon>Neopterygii</taxon>
        <taxon>Teleostei</taxon>
        <taxon>Neoteleostei</taxon>
        <taxon>Acanthomorphata</taxon>
        <taxon>Ovalentaria</taxon>
        <taxon>Atherinomorphae</taxon>
        <taxon>Cyprinodontiformes</taxon>
        <taxon>Poeciliidae</taxon>
        <taxon>Poeciliinae</taxon>
        <taxon>Poecilia</taxon>
    </lineage>
</organism>
<sequence length="357" mass="41317">MKTPSASISRPTGWTGRTPAPLLWINPDLKAVTLVLFQGSHEDPPHPRPRLPHRSENLDALVKISEEEENKALSCVVSAGCNGGQYDHPSKSQVKMVQDAYWDYVQKSTMTPKDNVWDIRHSHPGQYLCSVISHSVEAVQRFFRLVYAHIVMWSRNFYHRFCQEVDHLQQHLHHFLHHLEDGTFYHATELVAQIRWKMESIKMVAAHYIEALDPIGLKMALLEKIKELNEHLNRCFELLETHHHEHHCDHHQLPGHHPGQYPGLKPPGHHHPPGHHGCGPETKKKINESMEAFKTSLFSLVSKFEVELAQTTEKINKKMFPLRKKPHGQLIKDSDRLKDDLESLWQDWLLLSQQKVV</sequence>
<name>A0A3P9NU80_POERE</name>
<feature type="region of interest" description="Disordered" evidence="1">
    <location>
        <begin position="248"/>
        <end position="283"/>
    </location>
</feature>
<dbReference type="GeneTree" id="ENSGT00940000177483"/>
<dbReference type="Gene3D" id="1.20.120.20">
    <property type="entry name" value="Apolipoprotein"/>
    <property type="match status" value="1"/>
</dbReference>
<proteinExistence type="predicted"/>
<evidence type="ECO:0000313" key="3">
    <source>
        <dbReference type="Proteomes" id="UP000242638"/>
    </source>
</evidence>
<evidence type="ECO:0000256" key="1">
    <source>
        <dbReference type="SAM" id="MobiDB-lite"/>
    </source>
</evidence>
<protein>
    <submittedName>
        <fullName evidence="2">Uncharacterized LOC103473018</fullName>
    </submittedName>
</protein>
<dbReference type="Proteomes" id="UP000242638">
    <property type="component" value="Unassembled WGS sequence"/>
</dbReference>
<dbReference type="AlphaFoldDB" id="A0A3P9NU80"/>
<accession>A0A3P9NU80</accession>
<dbReference type="Ensembl" id="ENSPRET00000013246.1">
    <property type="protein sequence ID" value="ENSPREP00000013110.1"/>
    <property type="gene ID" value="ENSPREG00000008910.1"/>
</dbReference>
<dbReference type="OMA" id="DYVWDIR"/>
<reference evidence="3" key="1">
    <citation type="submission" date="2013-11" db="EMBL/GenBank/DDBJ databases">
        <title>The genomic landscape of the Guanapo guppy.</title>
        <authorList>
            <person name="Kuenstner A."/>
            <person name="Dreyer C."/>
        </authorList>
    </citation>
    <scope>NUCLEOTIDE SEQUENCE</scope>
    <source>
        <strain evidence="3">Guanapo</strain>
    </source>
</reference>
<keyword evidence="3" id="KW-1185">Reference proteome</keyword>
<reference evidence="2" key="3">
    <citation type="submission" date="2025-09" db="UniProtKB">
        <authorList>
            <consortium name="Ensembl"/>
        </authorList>
    </citation>
    <scope>IDENTIFICATION</scope>
    <source>
        <strain evidence="2">Guanapo</strain>
    </source>
</reference>